<dbReference type="AlphaFoldDB" id="A0A1S3JJC0"/>
<reference evidence="5" key="1">
    <citation type="submission" date="2025-08" db="UniProtKB">
        <authorList>
            <consortium name="RefSeq"/>
        </authorList>
    </citation>
    <scope>IDENTIFICATION</scope>
    <source>
        <tissue evidence="5">Gonads</tissue>
    </source>
</reference>
<keyword evidence="3" id="KW-0472">Membrane</keyword>
<dbReference type="GeneID" id="106173806"/>
<sequence length="329" mass="36738">MMWHWLFLTVIFSPLLVLFVLRFYLRKTRWCTSKRRLDGRTAVITGSSGGTGKAIALDLAKRGCKVILACRNPIKAQAAVNEIRKLSSSSNVHFMKLDLASLRSVRYFVKEFESLEDRLDLLINNAGYLGPRSITEDGFERSLAVNYLGHFLLTNLLLPKLKASAPSRIINVSSDAFLKNSCTLDLEDPHYEKNPESYTYYGAYGRSKLAVMLFTAELAKTLDGTRVIPLSVHTGPVKSDLLRSWPGFGGFLLRLVAFLCFRSTTEGAQTPLHAALSDGMDDFTGCFIVDCQVHELPAHVKDKQMAQKLWAWSEAVCDIKIENGTATYA</sequence>
<dbReference type="OrthoDB" id="191139at2759"/>
<keyword evidence="3" id="KW-1133">Transmembrane helix</keyword>
<evidence type="ECO:0000313" key="4">
    <source>
        <dbReference type="Proteomes" id="UP000085678"/>
    </source>
</evidence>
<accession>A0A1S3JJC0</accession>
<evidence type="ECO:0000256" key="1">
    <source>
        <dbReference type="ARBA" id="ARBA00023002"/>
    </source>
</evidence>
<dbReference type="InParanoid" id="A0A1S3JJC0"/>
<dbReference type="RefSeq" id="XP_013410510.1">
    <property type="nucleotide sequence ID" value="XM_013555056.2"/>
</dbReference>
<dbReference type="Gene3D" id="3.40.50.720">
    <property type="entry name" value="NAD(P)-binding Rossmann-like Domain"/>
    <property type="match status" value="1"/>
</dbReference>
<dbReference type="GO" id="GO:0016491">
    <property type="term" value="F:oxidoreductase activity"/>
    <property type="evidence" value="ECO:0007669"/>
    <property type="project" value="UniProtKB-KW"/>
</dbReference>
<dbReference type="InterPro" id="IPR002347">
    <property type="entry name" value="SDR_fam"/>
</dbReference>
<dbReference type="Pfam" id="PF00106">
    <property type="entry name" value="adh_short"/>
    <property type="match status" value="1"/>
</dbReference>
<name>A0A1S3JJC0_LINAN</name>
<dbReference type="PANTHER" id="PTHR43157:SF31">
    <property type="entry name" value="PHOSPHATIDYLINOSITOL-GLYCAN BIOSYNTHESIS CLASS F PROTEIN"/>
    <property type="match status" value="1"/>
</dbReference>
<dbReference type="PRINTS" id="PR00080">
    <property type="entry name" value="SDRFAMILY"/>
</dbReference>
<dbReference type="Proteomes" id="UP000085678">
    <property type="component" value="Unplaced"/>
</dbReference>
<comment type="similarity">
    <text evidence="2">Belongs to the short-chain dehydrogenases/reductases (SDR) family.</text>
</comment>
<gene>
    <name evidence="5" type="primary">LOC106173806</name>
</gene>
<feature type="transmembrane region" description="Helical" evidence="3">
    <location>
        <begin position="6"/>
        <end position="25"/>
    </location>
</feature>
<dbReference type="STRING" id="7574.A0A1S3JJC0"/>
<evidence type="ECO:0000313" key="5">
    <source>
        <dbReference type="RefSeq" id="XP_013410510.1"/>
    </source>
</evidence>
<keyword evidence="3" id="KW-0812">Transmembrane</keyword>
<organism evidence="4 5">
    <name type="scientific">Lingula anatina</name>
    <name type="common">Brachiopod</name>
    <name type="synonym">Lingula unguis</name>
    <dbReference type="NCBI Taxonomy" id="7574"/>
    <lineage>
        <taxon>Eukaryota</taxon>
        <taxon>Metazoa</taxon>
        <taxon>Spiralia</taxon>
        <taxon>Lophotrochozoa</taxon>
        <taxon>Brachiopoda</taxon>
        <taxon>Linguliformea</taxon>
        <taxon>Lingulata</taxon>
        <taxon>Lingulida</taxon>
        <taxon>Linguloidea</taxon>
        <taxon>Lingulidae</taxon>
        <taxon>Lingula</taxon>
    </lineage>
</organism>
<dbReference type="CDD" id="cd05327">
    <property type="entry name" value="retinol-DH_like_SDR_c_like"/>
    <property type="match status" value="1"/>
</dbReference>
<proteinExistence type="inferred from homology"/>
<dbReference type="OMA" id="PAIRCPE"/>
<evidence type="ECO:0000256" key="2">
    <source>
        <dbReference type="RuleBase" id="RU000363"/>
    </source>
</evidence>
<dbReference type="InterPro" id="IPR036291">
    <property type="entry name" value="NAD(P)-bd_dom_sf"/>
</dbReference>
<dbReference type="PANTHER" id="PTHR43157">
    <property type="entry name" value="PHOSPHATIDYLINOSITOL-GLYCAN BIOSYNTHESIS CLASS F PROTEIN-RELATED"/>
    <property type="match status" value="1"/>
</dbReference>
<keyword evidence="1" id="KW-0560">Oxidoreductase</keyword>
<protein>
    <submittedName>
        <fullName evidence="5">Retinol dehydrogenase 12-like</fullName>
    </submittedName>
</protein>
<evidence type="ECO:0000256" key="3">
    <source>
        <dbReference type="SAM" id="Phobius"/>
    </source>
</evidence>
<dbReference type="PRINTS" id="PR00081">
    <property type="entry name" value="GDHRDH"/>
</dbReference>
<keyword evidence="4" id="KW-1185">Reference proteome</keyword>
<dbReference type="KEGG" id="lak:106173806"/>
<dbReference type="SUPFAM" id="SSF51735">
    <property type="entry name" value="NAD(P)-binding Rossmann-fold domains"/>
    <property type="match status" value="1"/>
</dbReference>